<dbReference type="Pfam" id="PF14478">
    <property type="entry name" value="DUF4430"/>
    <property type="match status" value="1"/>
</dbReference>
<dbReference type="EMBL" id="BMOS01000009">
    <property type="protein sequence ID" value="GGN56526.1"/>
    <property type="molecule type" value="Genomic_DNA"/>
</dbReference>
<dbReference type="Proteomes" id="UP000624041">
    <property type="component" value="Unassembled WGS sequence"/>
</dbReference>
<protein>
    <recommendedName>
        <fullName evidence="2">Transcobalamin-like C-terminal domain-containing protein</fullName>
    </recommendedName>
</protein>
<evidence type="ECO:0000313" key="4">
    <source>
        <dbReference type="Proteomes" id="UP000624041"/>
    </source>
</evidence>
<keyword evidence="4" id="KW-1185">Reference proteome</keyword>
<dbReference type="InterPro" id="IPR027954">
    <property type="entry name" value="Transcobalamin-like_C"/>
</dbReference>
<name>A0A918D0X8_9BACI</name>
<reference evidence="3" key="1">
    <citation type="journal article" date="2014" name="Int. J. Syst. Evol. Microbiol.">
        <title>Complete genome sequence of Corynebacterium casei LMG S-19264T (=DSM 44701T), isolated from a smear-ripened cheese.</title>
        <authorList>
            <consortium name="US DOE Joint Genome Institute (JGI-PGF)"/>
            <person name="Walter F."/>
            <person name="Albersmeier A."/>
            <person name="Kalinowski J."/>
            <person name="Ruckert C."/>
        </authorList>
    </citation>
    <scope>NUCLEOTIDE SEQUENCE</scope>
    <source>
        <strain evidence="3">JCM 17251</strain>
    </source>
</reference>
<feature type="domain" description="Transcobalamin-like C-terminal" evidence="2">
    <location>
        <begin position="71"/>
        <end position="137"/>
    </location>
</feature>
<accession>A0A918D0X8</accession>
<gene>
    <name evidence="3" type="ORF">GCM10007971_16570</name>
</gene>
<evidence type="ECO:0000256" key="1">
    <source>
        <dbReference type="SAM" id="SignalP"/>
    </source>
</evidence>
<dbReference type="Gene3D" id="2.170.130.30">
    <property type="match status" value="1"/>
</dbReference>
<evidence type="ECO:0000259" key="2">
    <source>
        <dbReference type="Pfam" id="PF14478"/>
    </source>
</evidence>
<dbReference type="PROSITE" id="PS51257">
    <property type="entry name" value="PROKAR_LIPOPROTEIN"/>
    <property type="match status" value="1"/>
</dbReference>
<keyword evidence="1" id="KW-0732">Signal</keyword>
<reference evidence="3" key="2">
    <citation type="submission" date="2020-09" db="EMBL/GenBank/DDBJ databases">
        <authorList>
            <person name="Sun Q."/>
            <person name="Ohkuma M."/>
        </authorList>
    </citation>
    <scope>NUCLEOTIDE SEQUENCE</scope>
    <source>
        <strain evidence="3">JCM 17251</strain>
    </source>
</reference>
<evidence type="ECO:0000313" key="3">
    <source>
        <dbReference type="EMBL" id="GGN56526.1"/>
    </source>
</evidence>
<proteinExistence type="predicted"/>
<dbReference type="AlphaFoldDB" id="A0A918D0X8"/>
<feature type="signal peptide" evidence="1">
    <location>
        <begin position="1"/>
        <end position="19"/>
    </location>
</feature>
<sequence length="137" mass="15344">MNKRLINVLIIFAVLLFLAACGNSNEETTTTVSTNETGEMNDVPENEVRLTISINDGEQFINEQQVEIEDGANLLEVLDDTFYIETDEDDELTSIERVAISEEEGTSWHLFVNDEISDVPAKDYTLSGGDRIILDLQ</sequence>
<feature type="chain" id="PRO_5038977620" description="Transcobalamin-like C-terminal domain-containing protein" evidence="1">
    <location>
        <begin position="20"/>
        <end position="137"/>
    </location>
</feature>
<comment type="caution">
    <text evidence="3">The sequence shown here is derived from an EMBL/GenBank/DDBJ whole genome shotgun (WGS) entry which is preliminary data.</text>
</comment>
<organism evidence="3 4">
    <name type="scientific">Oceanobacillus indicireducens</name>
    <dbReference type="NCBI Taxonomy" id="1004261"/>
    <lineage>
        <taxon>Bacteria</taxon>
        <taxon>Bacillati</taxon>
        <taxon>Bacillota</taxon>
        <taxon>Bacilli</taxon>
        <taxon>Bacillales</taxon>
        <taxon>Bacillaceae</taxon>
        <taxon>Oceanobacillus</taxon>
    </lineage>
</organism>
<dbReference type="RefSeq" id="WP_156855914.1">
    <property type="nucleotide sequence ID" value="NZ_BMOS01000009.1"/>
</dbReference>